<accession>A0AAD1KQD2</accession>
<dbReference type="Gene3D" id="2.60.200.20">
    <property type="match status" value="1"/>
</dbReference>
<dbReference type="InterPro" id="IPR026870">
    <property type="entry name" value="Zinc_ribbon_dom"/>
</dbReference>
<dbReference type="RefSeq" id="WP_002527273.1">
    <property type="nucleotide sequence ID" value="NZ_AP024747.1"/>
</dbReference>
<gene>
    <name evidence="3" type="ORF">KB1_12010</name>
</gene>
<dbReference type="SUPFAM" id="SSF49879">
    <property type="entry name" value="SMAD/FHA domain"/>
    <property type="match status" value="1"/>
</dbReference>
<dbReference type="InterPro" id="IPR000253">
    <property type="entry name" value="FHA_dom"/>
</dbReference>
<keyword evidence="1" id="KW-0597">Phosphoprotein</keyword>
<evidence type="ECO:0000256" key="1">
    <source>
        <dbReference type="ARBA" id="ARBA00022553"/>
    </source>
</evidence>
<dbReference type="EMBL" id="AP024747">
    <property type="protein sequence ID" value="BCY25211.1"/>
    <property type="molecule type" value="Genomic_DNA"/>
</dbReference>
<dbReference type="Pfam" id="PF00498">
    <property type="entry name" value="FHA"/>
    <property type="match status" value="1"/>
</dbReference>
<dbReference type="AlphaFoldDB" id="A0AAD1KQD2"/>
<dbReference type="SMART" id="SM00240">
    <property type="entry name" value="FHA"/>
    <property type="match status" value="1"/>
</dbReference>
<dbReference type="Proteomes" id="UP000825072">
    <property type="component" value="Chromosome 1"/>
</dbReference>
<dbReference type="InterPro" id="IPR008984">
    <property type="entry name" value="SMAD_FHA_dom_sf"/>
</dbReference>
<evidence type="ECO:0000259" key="2">
    <source>
        <dbReference type="PROSITE" id="PS50006"/>
    </source>
</evidence>
<dbReference type="GeneID" id="92880726"/>
<protein>
    <recommendedName>
        <fullName evidence="2">FHA domain-containing protein</fullName>
    </recommendedName>
</protein>
<evidence type="ECO:0000313" key="3">
    <source>
        <dbReference type="EMBL" id="BCY25211.1"/>
    </source>
</evidence>
<organism evidence="3 4">
    <name type="scientific">Cutibacterium modestum</name>
    <dbReference type="NCBI Taxonomy" id="2559073"/>
    <lineage>
        <taxon>Bacteria</taxon>
        <taxon>Bacillati</taxon>
        <taxon>Actinomycetota</taxon>
        <taxon>Actinomycetes</taxon>
        <taxon>Propionibacteriales</taxon>
        <taxon>Propionibacteriaceae</taxon>
        <taxon>Cutibacterium</taxon>
    </lineage>
</organism>
<dbReference type="PROSITE" id="PS50006">
    <property type="entry name" value="FHA_DOMAIN"/>
    <property type="match status" value="1"/>
</dbReference>
<dbReference type="CDD" id="cd22684">
    <property type="entry name" value="FHA_GarA_OdhI-like"/>
    <property type="match status" value="1"/>
</dbReference>
<sequence>MTISETPESEDANMNKCPVCGHVNEDGANFCSRCGTRLGVPIDTPGDNTGVIPPITESTVSEETSPNVDLPAGVLQDIADLPAENAMLIVRRGPNLGAQFLLDQDETTAGRSTHSDIFLDDITVSRHHVKFIRQDGRMIIEDQGSLNGTYVNRTLVDGSAVLRDGDEVQIGKFRMTYHIGGTASGTSGAGRV</sequence>
<reference evidence="3" key="1">
    <citation type="submission" date="2021-06" db="EMBL/GenBank/DDBJ databases">
        <title>Genome sequence of Cutibacterium modestum strain KB17-24694.</title>
        <authorList>
            <person name="Dekio I."/>
            <person name="Asahina A."/>
            <person name="Nishida M."/>
        </authorList>
    </citation>
    <scope>NUCLEOTIDE SEQUENCE</scope>
    <source>
        <strain evidence="3">KB17-24694</strain>
    </source>
</reference>
<feature type="domain" description="FHA" evidence="2">
    <location>
        <begin position="107"/>
        <end position="156"/>
    </location>
</feature>
<name>A0AAD1KQD2_9ACTN</name>
<dbReference type="Pfam" id="PF13240">
    <property type="entry name" value="Zn_Ribbon_1"/>
    <property type="match status" value="1"/>
</dbReference>
<evidence type="ECO:0000313" key="4">
    <source>
        <dbReference type="Proteomes" id="UP000825072"/>
    </source>
</evidence>
<proteinExistence type="predicted"/>